<dbReference type="GO" id="GO:0006952">
    <property type="term" value="P:defense response"/>
    <property type="evidence" value="ECO:0007669"/>
    <property type="project" value="UniProtKB-KW"/>
</dbReference>
<sequence>MTELAFSVAEIVIEKLGSLAYQEISLAWNIKSDLKKLKLIMTNVKDLLLDAEQKQTENEGLRDWLAELKDVFHDFIDVLDEFDCEDLRRQVVKTRGSTGKKVRRFFSSSNPLAFRFKMGHRIKEIRETLEGLTKVGADFHLEKRLDDKHIVHREMTHSFVPDSDVIGRDDDKKKIIDLLMHPNEDGTIPVISIVGIGGLGKTTLAQWVYNDERVAKKFDSRIWVCVSEDFTVLKVAKEILKSAGGEISENMSMDEVQASLRSYLKEKRFFIVLDDVWNEDRNKWIGLKKLLIGVNGSKIVVTTRSHKVATVMAPGPIHDLIGLPEDDCLFLFLKWAFIEGEENNIQN</sequence>
<evidence type="ECO:0008006" key="8">
    <source>
        <dbReference type="Google" id="ProtNLM"/>
    </source>
</evidence>
<dbReference type="PRINTS" id="PR00364">
    <property type="entry name" value="DISEASERSIST"/>
</dbReference>
<gene>
    <name evidence="7" type="ORF">FSB_LOCUS31154</name>
</gene>
<evidence type="ECO:0000256" key="3">
    <source>
        <dbReference type="ARBA" id="ARBA00022821"/>
    </source>
</evidence>
<dbReference type="PANTHER" id="PTHR36766">
    <property type="entry name" value="PLANT BROAD-SPECTRUM MILDEW RESISTANCE PROTEIN RPW8"/>
    <property type="match status" value="1"/>
</dbReference>
<evidence type="ECO:0000256" key="1">
    <source>
        <dbReference type="ARBA" id="ARBA00022737"/>
    </source>
</evidence>
<dbReference type="AlphaFoldDB" id="A0A2N9GUD2"/>
<keyword evidence="2" id="KW-0547">Nucleotide-binding</keyword>
<dbReference type="SUPFAM" id="SSF52540">
    <property type="entry name" value="P-loop containing nucleoside triphosphate hydrolases"/>
    <property type="match status" value="1"/>
</dbReference>
<reference evidence="7" key="1">
    <citation type="submission" date="2018-02" db="EMBL/GenBank/DDBJ databases">
        <authorList>
            <person name="Cohen D.B."/>
            <person name="Kent A.D."/>
        </authorList>
    </citation>
    <scope>NUCLEOTIDE SEQUENCE</scope>
</reference>
<evidence type="ECO:0000259" key="6">
    <source>
        <dbReference type="Pfam" id="PF18052"/>
    </source>
</evidence>
<dbReference type="Pfam" id="PF18052">
    <property type="entry name" value="Rx_N"/>
    <property type="match status" value="1"/>
</dbReference>
<accession>A0A2N9GUD2</accession>
<protein>
    <recommendedName>
        <fullName evidence="8">Disease resistance protein RGA3</fullName>
    </recommendedName>
</protein>
<name>A0A2N9GUD2_FAGSY</name>
<evidence type="ECO:0000256" key="4">
    <source>
        <dbReference type="ARBA" id="ARBA00022840"/>
    </source>
</evidence>
<proteinExistence type="predicted"/>
<evidence type="ECO:0000256" key="2">
    <source>
        <dbReference type="ARBA" id="ARBA00022741"/>
    </source>
</evidence>
<dbReference type="PANTHER" id="PTHR36766:SF61">
    <property type="entry name" value="NB-ARC DOMAIN DISEASE RESISTANCE PROTEIN"/>
    <property type="match status" value="1"/>
</dbReference>
<dbReference type="InterPro" id="IPR002182">
    <property type="entry name" value="NB-ARC"/>
</dbReference>
<dbReference type="InterPro" id="IPR027417">
    <property type="entry name" value="P-loop_NTPase"/>
</dbReference>
<evidence type="ECO:0000313" key="7">
    <source>
        <dbReference type="EMBL" id="SPD03272.1"/>
    </source>
</evidence>
<dbReference type="GO" id="GO:0043531">
    <property type="term" value="F:ADP binding"/>
    <property type="evidence" value="ECO:0007669"/>
    <property type="project" value="InterPro"/>
</dbReference>
<dbReference type="Pfam" id="PF00931">
    <property type="entry name" value="NB-ARC"/>
    <property type="match status" value="1"/>
</dbReference>
<dbReference type="GO" id="GO:0005524">
    <property type="term" value="F:ATP binding"/>
    <property type="evidence" value="ECO:0007669"/>
    <property type="project" value="UniProtKB-KW"/>
</dbReference>
<feature type="domain" description="Disease resistance N-terminal" evidence="6">
    <location>
        <begin position="10"/>
        <end position="100"/>
    </location>
</feature>
<keyword evidence="3" id="KW-0611">Plant defense</keyword>
<feature type="domain" description="NB-ARC" evidence="5">
    <location>
        <begin position="169"/>
        <end position="337"/>
    </location>
</feature>
<dbReference type="Gene3D" id="1.20.5.4130">
    <property type="match status" value="1"/>
</dbReference>
<dbReference type="Gene3D" id="3.40.50.300">
    <property type="entry name" value="P-loop containing nucleotide triphosphate hydrolases"/>
    <property type="match status" value="1"/>
</dbReference>
<dbReference type="FunFam" id="3.40.50.300:FF:001091">
    <property type="entry name" value="Probable disease resistance protein At1g61300"/>
    <property type="match status" value="1"/>
</dbReference>
<keyword evidence="4" id="KW-0067">ATP-binding</keyword>
<dbReference type="InterPro" id="IPR041118">
    <property type="entry name" value="Rx_N"/>
</dbReference>
<evidence type="ECO:0000259" key="5">
    <source>
        <dbReference type="Pfam" id="PF00931"/>
    </source>
</evidence>
<keyword evidence="1" id="KW-0677">Repeat</keyword>
<dbReference type="EMBL" id="OIVN01002395">
    <property type="protein sequence ID" value="SPD03272.1"/>
    <property type="molecule type" value="Genomic_DNA"/>
</dbReference>
<organism evidence="7">
    <name type="scientific">Fagus sylvatica</name>
    <name type="common">Beechnut</name>
    <dbReference type="NCBI Taxonomy" id="28930"/>
    <lineage>
        <taxon>Eukaryota</taxon>
        <taxon>Viridiplantae</taxon>
        <taxon>Streptophyta</taxon>
        <taxon>Embryophyta</taxon>
        <taxon>Tracheophyta</taxon>
        <taxon>Spermatophyta</taxon>
        <taxon>Magnoliopsida</taxon>
        <taxon>eudicotyledons</taxon>
        <taxon>Gunneridae</taxon>
        <taxon>Pentapetalae</taxon>
        <taxon>rosids</taxon>
        <taxon>fabids</taxon>
        <taxon>Fagales</taxon>
        <taxon>Fagaceae</taxon>
        <taxon>Fagus</taxon>
    </lineage>
</organism>